<dbReference type="EMBL" id="NWSH01001886">
    <property type="protein sequence ID" value="PCG69791.1"/>
    <property type="molecule type" value="Genomic_DNA"/>
</dbReference>
<dbReference type="PROSITE" id="PS50174">
    <property type="entry name" value="G_PATCH"/>
    <property type="match status" value="1"/>
</dbReference>
<organism evidence="2">
    <name type="scientific">Heliothis virescens</name>
    <name type="common">Tobacco budworm moth</name>
    <dbReference type="NCBI Taxonomy" id="7102"/>
    <lineage>
        <taxon>Eukaryota</taxon>
        <taxon>Metazoa</taxon>
        <taxon>Ecdysozoa</taxon>
        <taxon>Arthropoda</taxon>
        <taxon>Hexapoda</taxon>
        <taxon>Insecta</taxon>
        <taxon>Pterygota</taxon>
        <taxon>Neoptera</taxon>
        <taxon>Endopterygota</taxon>
        <taxon>Lepidoptera</taxon>
        <taxon>Glossata</taxon>
        <taxon>Ditrysia</taxon>
        <taxon>Noctuoidea</taxon>
        <taxon>Noctuidae</taxon>
        <taxon>Heliothinae</taxon>
        <taxon>Heliothis</taxon>
    </lineage>
</organism>
<accession>A0A2A4JCV5</accession>
<dbReference type="GO" id="GO:0003676">
    <property type="term" value="F:nucleic acid binding"/>
    <property type="evidence" value="ECO:0007669"/>
    <property type="project" value="InterPro"/>
</dbReference>
<reference evidence="2" key="1">
    <citation type="submission" date="2017-09" db="EMBL/GenBank/DDBJ databases">
        <title>Contemporary evolution of a Lepidopteran species, Heliothis virescens, in response to modern agricultural practices.</title>
        <authorList>
            <person name="Fritz M.L."/>
            <person name="Deyonke A.M."/>
            <person name="Papanicolaou A."/>
            <person name="Micinski S."/>
            <person name="Westbrook J."/>
            <person name="Gould F."/>
        </authorList>
    </citation>
    <scope>NUCLEOTIDE SEQUENCE [LARGE SCALE GENOMIC DNA]</scope>
    <source>
        <strain evidence="2">HvINT-</strain>
        <tissue evidence="2">Whole body</tissue>
    </source>
</reference>
<dbReference type="EMBL" id="NWSH01001886">
    <property type="protein sequence ID" value="PCG69792.1"/>
    <property type="molecule type" value="Genomic_DNA"/>
</dbReference>
<gene>
    <name evidence="2" type="ORF">B5V51_3674</name>
</gene>
<protein>
    <recommendedName>
        <fullName evidence="1">G-patch domain-containing protein</fullName>
    </recommendedName>
</protein>
<dbReference type="Pfam" id="PF01585">
    <property type="entry name" value="G-patch"/>
    <property type="match status" value="1"/>
</dbReference>
<dbReference type="InterPro" id="IPR000467">
    <property type="entry name" value="G_patch_dom"/>
</dbReference>
<sequence length="512" mass="58659">MSDLCDGQVIHDNDYTNTYSLWGNSKYYDIKNLSPQNFANRNGTIGSEISQEYKNSRWTTTPAEVPVPEVVDSRNRRTVDRDSLYQDPDMFQKEIPEESPNESPTFDWTQYYWHKASEKFQDMSRDAGQGSSRIRRQPIVGANKIQKKLDKMLAKPVKMSKAESMMQKMGWQGGALGRSGDGIVEPIAPNAVYAKTKIGFGQNHVQVLRSPKHKLGGSKQFYEMNVLLNIYEFVQNNSEFELLFDRNLKKDERKRIHNLVEYKIQADDFQAVDFDSPAQMDLVLQINDKNCYVLHTQSYGSYPVRQLCLYKLAPPHVYLLVPDDLRDEPPDILTTTQNGEEILQVEIDAPKVPHEPQKVPEEPLKVPVESATEELEVEEETNPFLISITRNLKKKSDSECQEEKIEVPQAPKVPQVPEVPMEKVPSLPEMSKVMKKIVDFFIEFAEDKKFSQFKFLGPFNEEEVCAINEFIEQAVVYLSKEGECTMAAIFDKVAFEINEDCTGNTVICKRPV</sequence>
<dbReference type="SMART" id="SM00443">
    <property type="entry name" value="G_patch"/>
    <property type="match status" value="1"/>
</dbReference>
<dbReference type="AlphaFoldDB" id="A0A2A4JCV5"/>
<proteinExistence type="predicted"/>
<feature type="domain" description="G-patch" evidence="1">
    <location>
        <begin position="158"/>
        <end position="205"/>
    </location>
</feature>
<evidence type="ECO:0000313" key="2">
    <source>
        <dbReference type="EMBL" id="PCG69791.1"/>
    </source>
</evidence>
<name>A0A2A4JCV5_HELVI</name>
<evidence type="ECO:0000259" key="1">
    <source>
        <dbReference type="PROSITE" id="PS50174"/>
    </source>
</evidence>
<comment type="caution">
    <text evidence="2">The sequence shown here is derived from an EMBL/GenBank/DDBJ whole genome shotgun (WGS) entry which is preliminary data.</text>
</comment>